<proteinExistence type="predicted"/>
<evidence type="ECO:0000313" key="1">
    <source>
        <dbReference type="EMBL" id="SIM65516.1"/>
    </source>
</evidence>
<name>A0A1N5UYL4_9ARCH</name>
<dbReference type="AlphaFoldDB" id="A0A1N5UYL4"/>
<dbReference type="EMBL" id="LT671858">
    <property type="protein sequence ID" value="SIM65516.1"/>
    <property type="molecule type" value="Genomic_DNA"/>
</dbReference>
<reference evidence="1 2" key="1">
    <citation type="submission" date="2016-04" db="EMBL/GenBank/DDBJ databases">
        <authorList>
            <person name="Evans L.H."/>
            <person name="Alamgir A."/>
            <person name="Owens N."/>
            <person name="Weber N.D."/>
            <person name="Virtaneva K."/>
            <person name="Barbian K."/>
            <person name="Babar A."/>
            <person name="Rosenke K."/>
        </authorList>
    </citation>
    <scope>NUCLEOTIDE SEQUENCE [LARGE SCALE GENOMIC DNA]</scope>
    <source>
        <strain evidence="2">S5(T) (JCM 30642 \VKM B-2941)</strain>
    </source>
</reference>
<dbReference type="RefSeq" id="WP_148689835.1">
    <property type="nucleotide sequence ID" value="NZ_LT671858.1"/>
</dbReference>
<sequence length="620" mass="71498">MESECITIFRRALQEAGRDYMDIVTMDTSGRKRMMRDLDNYYSTIGTRCSDKIGMEMAKSALANIKLAQLKISLSFRKESENKTIDDQEIEQYVRKFTDDEYEAVEKLEHFSKIDSMNSESIRTLLINRDDQIYRLIKEWYNENMENFLSTIDILSGKNVRGEISQAMEEKYRNRFQKITEGVISFIQIDPGQIKKLFNNYERVLKISLDLENKRSKIENELTEMLSGNELDQIYNKVMEATVLLKNRDMASLKSFDIESPLKELKTFEIKMKGKINELENEMGRLNSDPDISGNPELREIEVKRIQSLIQDSNYKMENDIESQISTLNTLKKLIAVSGKSGTGAFDSTFACTEEEARIREVAFFETAESLFTDEKSIRLSNPRMDFEGGVKVKDIINRNTFSEMYELSGDGTYAVESRAIMYRYQKRRFLRNDVRIGVAFIYNVHESEIYRKEGNMGIGIDQHPFNNIDLARILGVLIETSNMENSYIIAVIGSPNGFEDSVIDQVKNSSNNGVDSKNFLLLLRDMRNGNVYFNENNSQSVEISNILMAKDQPPGKDKIEKIRRETLDELKISGIARLKSIGKMTDCSSKDVIYVWKLMEKEGLGIQSKVQDEEVFKKK</sequence>
<dbReference type="GeneID" id="41588414"/>
<evidence type="ECO:0000313" key="2">
    <source>
        <dbReference type="Proteomes" id="UP000195607"/>
    </source>
</evidence>
<accession>A0A1N5UYL4</accession>
<protein>
    <submittedName>
        <fullName evidence="1">Uncharacterized protein</fullName>
    </submittedName>
</protein>
<organism evidence="1 2">
    <name type="scientific">Cuniculiplasma divulgatum</name>
    <dbReference type="NCBI Taxonomy" id="1673428"/>
    <lineage>
        <taxon>Archaea</taxon>
        <taxon>Methanobacteriati</taxon>
        <taxon>Thermoplasmatota</taxon>
        <taxon>Thermoplasmata</taxon>
        <taxon>Thermoplasmatales</taxon>
        <taxon>Cuniculiplasmataceae</taxon>
        <taxon>Cuniculiplasma</taxon>
    </lineage>
</organism>
<gene>
    <name evidence="1" type="ORF">CSP5_1155</name>
</gene>
<dbReference type="Proteomes" id="UP000195607">
    <property type="component" value="Chromosome I"/>
</dbReference>